<evidence type="ECO:0000256" key="1">
    <source>
        <dbReference type="SAM" id="MobiDB-lite"/>
    </source>
</evidence>
<feature type="compositionally biased region" description="Basic residues" evidence="1">
    <location>
        <begin position="266"/>
        <end position="293"/>
    </location>
</feature>
<proteinExistence type="predicted"/>
<dbReference type="RefSeq" id="XP_011317750.1">
    <property type="nucleotide sequence ID" value="XM_011319448.1"/>
</dbReference>
<dbReference type="AlphaFoldDB" id="I1RE28"/>
<feature type="compositionally biased region" description="Polar residues" evidence="1">
    <location>
        <begin position="230"/>
        <end position="245"/>
    </location>
</feature>
<gene>
    <name evidence="2" type="primary">FG01901.1</name>
</gene>
<name>I1RE28_GIBZE</name>
<sequence length="368" mass="41436">MLGDAKASLLCLCLPQDLIDMEEIKLLWLLPHPHPFIHSRLSLPGPGGPCSVASRDLRAIPSLSPVRDTLLRVSRYMHVEYALSASMVNACNAIEVDAHVLLFLVRTMGNFGTAVTSLLDTYTKCLFLLKGTRNHDDGTLSDTHSTLSASLRSDRARVRRVYASRLSKDGSRFEKGDAPARSALRRIIKKLTSTLTNIVSHDGKQQPVRYESLLALSNGSSIEAVRTMNDLSSRVGSRSTISQGSVKARNKSEKRSEGRLRSDKKERKRHSSRQQRSSVGRHRQPSSKGRRHPPDKPATYNRVSILTMSSDSTKLGEIRRRLSKQRPVEGYESMAAYPLYYSPHNEVVQTRKRWWNPFRRSRSTDTDM</sequence>
<dbReference type="KEGG" id="fgr:FGSG_01901"/>
<dbReference type="OrthoDB" id="5226911at2759"/>
<accession>I1RE28</accession>
<feature type="region of interest" description="Disordered" evidence="1">
    <location>
        <begin position="230"/>
        <end position="303"/>
    </location>
</feature>
<accession>A0A098D6M3</accession>
<dbReference type="EMBL" id="HG970332">
    <property type="status" value="NOT_ANNOTATED_CDS"/>
    <property type="molecule type" value="Genomic_DNA"/>
</dbReference>
<feature type="compositionally biased region" description="Basic and acidic residues" evidence="1">
    <location>
        <begin position="250"/>
        <end position="265"/>
    </location>
</feature>
<reference evidence="2" key="3">
    <citation type="submission" date="2017-01" db="UniProtKB">
        <authorList>
            <consortium name="EnsemblFungi"/>
        </authorList>
    </citation>
    <scope>IDENTIFICATION</scope>
    <source>
        <strain evidence="2">PH-1 / ATCC MYA-4620 / FGSC 9075 / NRRL 31084</strain>
    </source>
</reference>
<organism evidence="2">
    <name type="scientific">Gibberella zeae (strain ATCC MYA-4620 / CBS 123657 / FGSC 9075 / NRRL 31084 / PH-1)</name>
    <name type="common">Wheat head blight fungus</name>
    <name type="synonym">Fusarium graminearum</name>
    <dbReference type="NCBI Taxonomy" id="229533"/>
    <lineage>
        <taxon>Eukaryota</taxon>
        <taxon>Fungi</taxon>
        <taxon>Dikarya</taxon>
        <taxon>Ascomycota</taxon>
        <taxon>Pezizomycotina</taxon>
        <taxon>Sordariomycetes</taxon>
        <taxon>Hypocreomycetidae</taxon>
        <taxon>Hypocreales</taxon>
        <taxon>Nectriaceae</taxon>
        <taxon>Fusarium</taxon>
    </lineage>
</organism>
<dbReference type="EnsemblFungi" id="CEF74102">
    <property type="protein sequence ID" value="CEF74102"/>
    <property type="gene ID" value="FGRRES_01901"/>
</dbReference>
<dbReference type="HOGENOM" id="CLU_053552_0_0_1"/>
<evidence type="ECO:0000313" key="2">
    <source>
        <dbReference type="EnsemblFungi" id="CEF74102"/>
    </source>
</evidence>
<reference evidence="2" key="2">
    <citation type="journal article" date="2010" name="Nature">
        <title>Comparative genomics reveals mobile pathogenicity chromosomes in Fusarium.</title>
        <authorList>
            <person name="Ma L.J."/>
            <person name="van der Does H.C."/>
            <person name="Borkovich K.A."/>
            <person name="Coleman J.J."/>
            <person name="Daboussi M.J."/>
            <person name="Di Pietro A."/>
            <person name="Dufresne M."/>
            <person name="Freitag M."/>
            <person name="Grabherr M."/>
            <person name="Henrissat B."/>
            <person name="Houterman P.M."/>
            <person name="Kang S."/>
            <person name="Shim W.B."/>
            <person name="Woloshuk C."/>
            <person name="Xie X."/>
            <person name="Xu J.R."/>
            <person name="Antoniw J."/>
            <person name="Baker S.E."/>
            <person name="Bluhm B.H."/>
            <person name="Breakspear A."/>
            <person name="Brown D.W."/>
            <person name="Butchko R.A."/>
            <person name="Chapman S."/>
            <person name="Coulson R."/>
            <person name="Coutinho P.M."/>
            <person name="Danchin E.G."/>
            <person name="Diener A."/>
            <person name="Gale L.R."/>
            <person name="Gardiner D.M."/>
            <person name="Goff S."/>
            <person name="Hammond-Kosack K.E."/>
            <person name="Hilburn K."/>
            <person name="Hua-Van A."/>
            <person name="Jonkers W."/>
            <person name="Kazan K."/>
            <person name="Kodira C.D."/>
            <person name="Koehrsen M."/>
            <person name="Kumar L."/>
            <person name="Lee Y.H."/>
            <person name="Li L."/>
            <person name="Manners J.M."/>
            <person name="Miranda-Saavedra D."/>
            <person name="Mukherjee M."/>
            <person name="Park G."/>
            <person name="Park J."/>
            <person name="Park S.Y."/>
            <person name="Proctor R.H."/>
            <person name="Regev A."/>
            <person name="Ruiz-Roldan M.C."/>
            <person name="Sain D."/>
            <person name="Sakthikumar S."/>
            <person name="Sykes S."/>
            <person name="Schwartz D.C."/>
            <person name="Turgeon B.G."/>
            <person name="Wapinski I."/>
            <person name="Yoder O."/>
            <person name="Young S."/>
            <person name="Zeng Q."/>
            <person name="Zhou S."/>
            <person name="Galagan J."/>
            <person name="Cuomo C.A."/>
            <person name="Kistler H.C."/>
            <person name="Rep M."/>
        </authorList>
    </citation>
    <scope>GENOME REANNOTATION</scope>
    <source>
        <strain evidence="2">PH-1 / ATCC MYA-4620 / FGSC 9075 / NRRL 31084</strain>
    </source>
</reference>
<protein>
    <submittedName>
        <fullName evidence="2">Uncharacterized protein</fullName>
    </submittedName>
</protein>
<reference evidence="2" key="1">
    <citation type="journal article" date="2007" name="Science">
        <title>The Fusarium graminearum genome reveals a link between localized polymorphism and pathogen specialization.</title>
        <authorList>
            <person name="Cuomo C.A."/>
            <person name="Gueldener U."/>
            <person name="Xu J.-R."/>
            <person name="Trail F."/>
            <person name="Turgeon B.G."/>
            <person name="Di Pietro A."/>
            <person name="Walton J.D."/>
            <person name="Ma L.-J."/>
            <person name="Baker S.E."/>
            <person name="Rep M."/>
            <person name="Adam G."/>
            <person name="Antoniw J."/>
            <person name="Baldwin T."/>
            <person name="Calvo S.E."/>
            <person name="Chang Y.-L."/>
            <person name="DeCaprio D."/>
            <person name="Gale L.R."/>
            <person name="Gnerre S."/>
            <person name="Goswami R.S."/>
            <person name="Hammond-Kosack K."/>
            <person name="Harris L.J."/>
            <person name="Hilburn K."/>
            <person name="Kennell J.C."/>
            <person name="Kroken S."/>
            <person name="Magnuson J.K."/>
            <person name="Mannhaupt G."/>
            <person name="Mauceli E.W."/>
            <person name="Mewes H.-W."/>
            <person name="Mitterbauer R."/>
            <person name="Muehlbauer G."/>
            <person name="Muensterkoetter M."/>
            <person name="Nelson D."/>
            <person name="O'Donnell K."/>
            <person name="Ouellet T."/>
            <person name="Qi W."/>
            <person name="Quesneville H."/>
            <person name="Roncero M.I.G."/>
            <person name="Seong K.-Y."/>
            <person name="Tetko I.V."/>
            <person name="Urban M."/>
            <person name="Waalwijk C."/>
            <person name="Ward T.J."/>
            <person name="Yao J."/>
            <person name="Birren B.W."/>
            <person name="Kistler H.C."/>
        </authorList>
    </citation>
    <scope>NUCLEOTIDE SEQUENCE [LARGE SCALE GENOMIC DNA]</scope>
    <source>
        <strain evidence="2">PH-1 / ATCC MYA-4620 / FGSC 9075 / NRRL 31084</strain>
    </source>
</reference>